<accession>A0A1R4H5M4</accession>
<dbReference type="GO" id="GO:0006355">
    <property type="term" value="P:regulation of DNA-templated transcription"/>
    <property type="evidence" value="ECO:0007669"/>
    <property type="project" value="InterPro"/>
</dbReference>
<dbReference type="InterPro" id="IPR022789">
    <property type="entry name" value="ParD"/>
</dbReference>
<protein>
    <recommendedName>
        <fullName evidence="2">Antitoxin ParD</fullName>
    </recommendedName>
</protein>
<dbReference type="Gene3D" id="6.10.10.120">
    <property type="entry name" value="Antitoxin ParD1-like"/>
    <property type="match status" value="1"/>
</dbReference>
<evidence type="ECO:0000313" key="5">
    <source>
        <dbReference type="EMBL" id="SJM91331.1"/>
    </source>
</evidence>
<organism evidence="5 6">
    <name type="scientific">Crenothrix polyspora</name>
    <dbReference type="NCBI Taxonomy" id="360316"/>
    <lineage>
        <taxon>Bacteria</taxon>
        <taxon>Pseudomonadati</taxon>
        <taxon>Pseudomonadota</taxon>
        <taxon>Gammaproteobacteria</taxon>
        <taxon>Methylococcales</taxon>
        <taxon>Crenotrichaceae</taxon>
        <taxon>Crenothrix</taxon>
    </lineage>
</organism>
<evidence type="ECO:0000256" key="3">
    <source>
        <dbReference type="ARBA" id="ARBA00022649"/>
    </source>
</evidence>
<dbReference type="OrthoDB" id="9815501at2"/>
<dbReference type="PANTHER" id="PTHR36582:SF2">
    <property type="entry name" value="ANTITOXIN PARD"/>
    <property type="match status" value="1"/>
</dbReference>
<evidence type="ECO:0000256" key="4">
    <source>
        <dbReference type="ARBA" id="ARBA00037106"/>
    </source>
</evidence>
<sequence>MAKNTSITLGDHFDSFISQQLEFGRYGSASEVVRAGLRLLEDSESKLQVLRQMLIQGEEIGIANYNYQDFLAELDDLTSK</sequence>
<gene>
    <name evidence="5" type="primary">parD</name>
    <name evidence="5" type="ORF">CRENPOLYSF2_2180011</name>
</gene>
<keyword evidence="6" id="KW-1185">Reference proteome</keyword>
<dbReference type="EMBL" id="FUKJ01000133">
    <property type="protein sequence ID" value="SJM91331.1"/>
    <property type="molecule type" value="Genomic_DNA"/>
</dbReference>
<comment type="similarity">
    <text evidence="1">Belongs to the ParD antitoxin family.</text>
</comment>
<evidence type="ECO:0000256" key="1">
    <source>
        <dbReference type="ARBA" id="ARBA00008580"/>
    </source>
</evidence>
<reference evidence="6" key="1">
    <citation type="submission" date="2017-02" db="EMBL/GenBank/DDBJ databases">
        <authorList>
            <person name="Daims H."/>
        </authorList>
    </citation>
    <scope>NUCLEOTIDE SEQUENCE [LARGE SCALE GENOMIC DNA]</scope>
</reference>
<dbReference type="AlphaFoldDB" id="A0A1R4H5M4"/>
<name>A0A1R4H5M4_9GAMM</name>
<proteinExistence type="inferred from homology"/>
<dbReference type="RefSeq" id="WP_087146494.1">
    <property type="nucleotide sequence ID" value="NZ_FUKJ01000133.1"/>
</dbReference>
<keyword evidence="3" id="KW-1277">Toxin-antitoxin system</keyword>
<comment type="function">
    <text evidence="4">Antitoxin component of a type II toxin-antitoxin (TA) system. Neutralizes the effect of toxin ParE.</text>
</comment>
<evidence type="ECO:0000313" key="6">
    <source>
        <dbReference type="Proteomes" id="UP000195442"/>
    </source>
</evidence>
<dbReference type="Pfam" id="PF03693">
    <property type="entry name" value="ParD_antitoxin"/>
    <property type="match status" value="1"/>
</dbReference>
<dbReference type="InterPro" id="IPR010985">
    <property type="entry name" value="Ribbon_hlx_hlx"/>
</dbReference>
<dbReference type="NCBIfam" id="TIGR02606">
    <property type="entry name" value="antidote_CC2985"/>
    <property type="match status" value="1"/>
</dbReference>
<dbReference type="SUPFAM" id="SSF47598">
    <property type="entry name" value="Ribbon-helix-helix"/>
    <property type="match status" value="1"/>
</dbReference>
<dbReference type="PANTHER" id="PTHR36582">
    <property type="entry name" value="ANTITOXIN PARD"/>
    <property type="match status" value="1"/>
</dbReference>
<dbReference type="InterPro" id="IPR038296">
    <property type="entry name" value="ParD_sf"/>
</dbReference>
<dbReference type="Proteomes" id="UP000195442">
    <property type="component" value="Unassembled WGS sequence"/>
</dbReference>
<evidence type="ECO:0000256" key="2">
    <source>
        <dbReference type="ARBA" id="ARBA00017940"/>
    </source>
</evidence>